<evidence type="ECO:0000256" key="1">
    <source>
        <dbReference type="SAM" id="MobiDB-lite"/>
    </source>
</evidence>
<gene>
    <name evidence="2" type="ORF">HHI36_018303</name>
</gene>
<feature type="compositionally biased region" description="Basic and acidic residues" evidence="1">
    <location>
        <begin position="12"/>
        <end position="22"/>
    </location>
</feature>
<feature type="region of interest" description="Disordered" evidence="1">
    <location>
        <begin position="1"/>
        <end position="67"/>
    </location>
</feature>
<keyword evidence="3" id="KW-1185">Reference proteome</keyword>
<dbReference type="AlphaFoldDB" id="A0ABD2P0V3"/>
<evidence type="ECO:0000313" key="3">
    <source>
        <dbReference type="Proteomes" id="UP001516400"/>
    </source>
</evidence>
<dbReference type="EMBL" id="JABFTP020000165">
    <property type="protein sequence ID" value="KAL3284135.1"/>
    <property type="molecule type" value="Genomic_DNA"/>
</dbReference>
<sequence>MVFPLSEENSDNDSKRTSHEDGIMMPPSNANSELTDEDFGDEDKRNWQKTEDKGEGKEELSMDKWRPRSSANRMAIFHRC</sequence>
<proteinExistence type="predicted"/>
<dbReference type="Proteomes" id="UP001516400">
    <property type="component" value="Unassembled WGS sequence"/>
</dbReference>
<accession>A0ABD2P0V3</accession>
<comment type="caution">
    <text evidence="2">The sequence shown here is derived from an EMBL/GenBank/DDBJ whole genome shotgun (WGS) entry which is preliminary data.</text>
</comment>
<protein>
    <submittedName>
        <fullName evidence="2">Uncharacterized protein</fullName>
    </submittedName>
</protein>
<reference evidence="2 3" key="1">
    <citation type="journal article" date="2021" name="BMC Biol.">
        <title>Horizontally acquired antibacterial genes associated with adaptive radiation of ladybird beetles.</title>
        <authorList>
            <person name="Li H.S."/>
            <person name="Tang X.F."/>
            <person name="Huang Y.H."/>
            <person name="Xu Z.Y."/>
            <person name="Chen M.L."/>
            <person name="Du X.Y."/>
            <person name="Qiu B.Y."/>
            <person name="Chen P.T."/>
            <person name="Zhang W."/>
            <person name="Slipinski A."/>
            <person name="Escalona H.E."/>
            <person name="Waterhouse R.M."/>
            <person name="Zwick A."/>
            <person name="Pang H."/>
        </authorList>
    </citation>
    <scope>NUCLEOTIDE SEQUENCE [LARGE SCALE GENOMIC DNA]</scope>
    <source>
        <strain evidence="2">SYSU2018</strain>
    </source>
</reference>
<organism evidence="2 3">
    <name type="scientific">Cryptolaemus montrouzieri</name>
    <dbReference type="NCBI Taxonomy" id="559131"/>
    <lineage>
        <taxon>Eukaryota</taxon>
        <taxon>Metazoa</taxon>
        <taxon>Ecdysozoa</taxon>
        <taxon>Arthropoda</taxon>
        <taxon>Hexapoda</taxon>
        <taxon>Insecta</taxon>
        <taxon>Pterygota</taxon>
        <taxon>Neoptera</taxon>
        <taxon>Endopterygota</taxon>
        <taxon>Coleoptera</taxon>
        <taxon>Polyphaga</taxon>
        <taxon>Cucujiformia</taxon>
        <taxon>Coccinelloidea</taxon>
        <taxon>Coccinellidae</taxon>
        <taxon>Scymninae</taxon>
        <taxon>Scymnini</taxon>
        <taxon>Cryptolaemus</taxon>
    </lineage>
</organism>
<name>A0ABD2P0V3_9CUCU</name>
<feature type="compositionally biased region" description="Basic and acidic residues" evidence="1">
    <location>
        <begin position="42"/>
        <end position="66"/>
    </location>
</feature>
<evidence type="ECO:0000313" key="2">
    <source>
        <dbReference type="EMBL" id="KAL3284135.1"/>
    </source>
</evidence>